<evidence type="ECO:0000313" key="13">
    <source>
        <dbReference type="RefSeq" id="XP_031557945.1"/>
    </source>
</evidence>
<dbReference type="KEGG" id="aten:116294482"/>
<dbReference type="RefSeq" id="XP_031557945.1">
    <property type="nucleotide sequence ID" value="XM_031702085.1"/>
</dbReference>
<dbReference type="PANTHER" id="PTHR47959">
    <property type="entry name" value="ATP-DEPENDENT RNA HELICASE RHLE-RELATED"/>
    <property type="match status" value="1"/>
</dbReference>
<feature type="compositionally biased region" description="Polar residues" evidence="7">
    <location>
        <begin position="484"/>
        <end position="501"/>
    </location>
</feature>
<feature type="region of interest" description="Disordered" evidence="7">
    <location>
        <begin position="634"/>
        <end position="843"/>
    </location>
</feature>
<evidence type="ECO:0000313" key="12">
    <source>
        <dbReference type="RefSeq" id="XP_031557944.1"/>
    </source>
</evidence>
<organism evidence="11 14">
    <name type="scientific">Actinia tenebrosa</name>
    <name type="common">Australian red waratah sea anemone</name>
    <dbReference type="NCBI Taxonomy" id="6105"/>
    <lineage>
        <taxon>Eukaryota</taxon>
        <taxon>Metazoa</taxon>
        <taxon>Cnidaria</taxon>
        <taxon>Anthozoa</taxon>
        <taxon>Hexacorallia</taxon>
        <taxon>Actiniaria</taxon>
        <taxon>Actiniidae</taxon>
        <taxon>Actinia</taxon>
    </lineage>
</organism>
<dbReference type="InterPro" id="IPR014001">
    <property type="entry name" value="Helicase_ATP-bd"/>
</dbReference>
<gene>
    <name evidence="12 13 14" type="primary">LOC116294482</name>
</gene>
<dbReference type="Proteomes" id="UP000515163">
    <property type="component" value="Unplaced"/>
</dbReference>
<dbReference type="GO" id="GO:0005524">
    <property type="term" value="F:ATP binding"/>
    <property type="evidence" value="ECO:0007669"/>
    <property type="project" value="UniProtKB-KW"/>
</dbReference>
<evidence type="ECO:0000256" key="3">
    <source>
        <dbReference type="ARBA" id="ARBA00022801"/>
    </source>
</evidence>
<feature type="compositionally biased region" description="Acidic residues" evidence="7">
    <location>
        <begin position="745"/>
        <end position="760"/>
    </location>
</feature>
<feature type="compositionally biased region" description="Polar residues" evidence="7">
    <location>
        <begin position="446"/>
        <end position="457"/>
    </location>
</feature>
<feature type="compositionally biased region" description="Basic and acidic residues" evidence="7">
    <location>
        <begin position="461"/>
        <end position="483"/>
    </location>
</feature>
<dbReference type="SMART" id="SM00487">
    <property type="entry name" value="DEXDc"/>
    <property type="match status" value="1"/>
</dbReference>
<feature type="region of interest" description="Disordered" evidence="7">
    <location>
        <begin position="431"/>
        <end position="501"/>
    </location>
</feature>
<keyword evidence="2" id="KW-0547">Nucleotide-binding</keyword>
<dbReference type="PANTHER" id="PTHR47959:SF1">
    <property type="entry name" value="ATP-DEPENDENT RNA HELICASE DBPA"/>
    <property type="match status" value="1"/>
</dbReference>
<dbReference type="RefSeq" id="XP_031557946.1">
    <property type="nucleotide sequence ID" value="XM_031702086.1"/>
</dbReference>
<dbReference type="InterPro" id="IPR011545">
    <property type="entry name" value="DEAD/DEAH_box_helicase_dom"/>
</dbReference>
<feature type="compositionally biased region" description="Basic and acidic residues" evidence="7">
    <location>
        <begin position="687"/>
        <end position="708"/>
    </location>
</feature>
<evidence type="ECO:0000259" key="9">
    <source>
        <dbReference type="PROSITE" id="PS51194"/>
    </source>
</evidence>
<dbReference type="SMART" id="SM00490">
    <property type="entry name" value="HELICc"/>
    <property type="match status" value="1"/>
</dbReference>
<dbReference type="AlphaFoldDB" id="A0A6P8HQW1"/>
<name>A0A6P8HQW1_ACTTE</name>
<keyword evidence="4 12" id="KW-0347">Helicase</keyword>
<keyword evidence="11" id="KW-1185">Reference proteome</keyword>
<keyword evidence="5" id="KW-0067">ATP-binding</keyword>
<evidence type="ECO:0000256" key="5">
    <source>
        <dbReference type="ARBA" id="ARBA00022840"/>
    </source>
</evidence>
<dbReference type="InterPro" id="IPR001650">
    <property type="entry name" value="Helicase_C-like"/>
</dbReference>
<feature type="compositionally biased region" description="Acidic residues" evidence="7">
    <location>
        <begin position="639"/>
        <end position="686"/>
    </location>
</feature>
<dbReference type="SUPFAM" id="SSF52540">
    <property type="entry name" value="P-loop containing nucleoside triphosphate hydrolases"/>
    <property type="match status" value="2"/>
</dbReference>
<evidence type="ECO:0000256" key="1">
    <source>
        <dbReference type="ARBA" id="ARBA00012552"/>
    </source>
</evidence>
<evidence type="ECO:0000256" key="7">
    <source>
        <dbReference type="SAM" id="MobiDB-lite"/>
    </source>
</evidence>
<feature type="domain" description="DEAD-box RNA helicase Q" evidence="10">
    <location>
        <begin position="25"/>
        <end position="53"/>
    </location>
</feature>
<dbReference type="GeneID" id="116294482"/>
<dbReference type="InterPro" id="IPR000629">
    <property type="entry name" value="RNA-helicase_DEAD-box_CS"/>
</dbReference>
<evidence type="ECO:0000256" key="2">
    <source>
        <dbReference type="ARBA" id="ARBA00022741"/>
    </source>
</evidence>
<feature type="short sequence motif" description="Q motif" evidence="6">
    <location>
        <begin position="25"/>
        <end position="53"/>
    </location>
</feature>
<accession>A0A6P8HQW1</accession>
<reference evidence="12 13" key="1">
    <citation type="submission" date="2025-04" db="UniProtKB">
        <authorList>
            <consortium name="RefSeq"/>
        </authorList>
    </citation>
    <scope>IDENTIFICATION</scope>
    <source>
        <tissue evidence="12 13">Tentacle</tissue>
    </source>
</reference>
<feature type="domain" description="Helicase C-terminal" evidence="9">
    <location>
        <begin position="261"/>
        <end position="406"/>
    </location>
</feature>
<dbReference type="Gene3D" id="3.40.50.300">
    <property type="entry name" value="P-loop containing nucleotide triphosphate hydrolases"/>
    <property type="match status" value="2"/>
</dbReference>
<evidence type="ECO:0000259" key="8">
    <source>
        <dbReference type="PROSITE" id="PS51192"/>
    </source>
</evidence>
<dbReference type="InterPro" id="IPR027417">
    <property type="entry name" value="P-loop_NTPase"/>
</dbReference>
<dbReference type="InterPro" id="IPR050079">
    <property type="entry name" value="DEAD_box_RNA_helicase"/>
</dbReference>
<keyword evidence="3" id="KW-0378">Hydrolase</keyword>
<dbReference type="GO" id="GO:0016787">
    <property type="term" value="F:hydrolase activity"/>
    <property type="evidence" value="ECO:0007669"/>
    <property type="project" value="UniProtKB-KW"/>
</dbReference>
<dbReference type="PROSITE" id="PS51192">
    <property type="entry name" value="HELICASE_ATP_BIND_1"/>
    <property type="match status" value="1"/>
</dbReference>
<dbReference type="Pfam" id="PF00270">
    <property type="entry name" value="DEAD"/>
    <property type="match status" value="1"/>
</dbReference>
<dbReference type="InterPro" id="IPR014014">
    <property type="entry name" value="RNA_helicase_DEAD_Q_motif"/>
</dbReference>
<dbReference type="CDD" id="cd18787">
    <property type="entry name" value="SF2_C_DEAD"/>
    <property type="match status" value="1"/>
</dbReference>
<dbReference type="EC" id="3.6.4.13" evidence="1"/>
<dbReference type="PROSITE" id="PS51195">
    <property type="entry name" value="Q_MOTIF"/>
    <property type="match status" value="1"/>
</dbReference>
<dbReference type="GO" id="GO:0003724">
    <property type="term" value="F:RNA helicase activity"/>
    <property type="evidence" value="ECO:0007669"/>
    <property type="project" value="UniProtKB-EC"/>
</dbReference>
<feature type="compositionally biased region" description="Acidic residues" evidence="7">
    <location>
        <begin position="782"/>
        <end position="804"/>
    </location>
</feature>
<evidence type="ECO:0000313" key="14">
    <source>
        <dbReference type="RefSeq" id="XP_031557946.1"/>
    </source>
</evidence>
<feature type="compositionally biased region" description="Acidic residues" evidence="7">
    <location>
        <begin position="811"/>
        <end position="821"/>
    </location>
</feature>
<dbReference type="PROSITE" id="PS00039">
    <property type="entry name" value="DEAD_ATP_HELICASE"/>
    <property type="match status" value="1"/>
</dbReference>
<dbReference type="GO" id="GO:0005829">
    <property type="term" value="C:cytosol"/>
    <property type="evidence" value="ECO:0007669"/>
    <property type="project" value="TreeGrafter"/>
</dbReference>
<dbReference type="OrthoDB" id="434041at2759"/>
<sequence>MERLHPGHKFSAKERTTDVWTEEQVDFESLLLSPLILKGLTDSGFEKPSPIQLKAIPLGRCGLDLIAQAKSGTGKTCVFSVIALENVLIENPATQVLVLAPTREIAVQIKDVVNAIGCHLKGLSCQVFIGGLPVDDDKRVLKGCQIAVGSPGRIKNLIENKHLKTDSIRMFILDEADKLLDENFQEQINWIFSTLPGNKQMMAFSATYPEYLANHLTRYMREPTFVRLNAADPTLQGIKQFYHVVPFHQLPHKIFQEKVEHLLKLLSKVNFHQCLLFSNYQIRAQSLSSTLCAKGWPATFIAGSQTQEKRLQAMDKLKAFKCRILISTDLTARGIDAENVNLVINMDVPRDGETYLHRIGRAGRFGTKGVAVTFVAKGKEEEKFREIEKSIGIRLEALPDHIPDTLMISDSLTGASQVQVKQDRVEVNVLHNSTSATRDKEKSAKSLISNRKGNFSNGLGEPKDHHKQTKVEVDAPCDHRDNSVHTNGNLSSQIASHNSNGTVPLGYKNEIADTVVEGSNKQAITSGLKEHGLSVKQDKSAGLPSLEEFEKDFEEYLALASTFDSIGLRDKDESNNATAVTMDNLNGEDNNKVKETYAFSNNHNYNGYDEIDDGKITMARKHDETIACTSTCKGTAGVDADEDENSESSIDDDDDDDTSSTNEDDSVSDDSDGSNDGDDDESEDSANDEKDQNSKVKYTKDEYTKDQPHFSNVMFKTSRKDRNYNDTEPFDKEGHSGSDQQPSGGDDDDLNENDVSDDYDVDKSDENGDDENVVAAASAAAADDDNYESDEDGNVDESDEDGEDTNTSADSNDDDNEEDYDNNYNNYNDISDLRCKSSTNHDSNETFYEKKGCDRYCASQEIESPATQHSEQSSTPEYQWDSKYVDNHNAACCPQNSMDYYPGMSPWQQVTYMPDDTRLTTNQATYVGPGMSGLFSHGKTQEHLAGTKHLMNCAGNMEHQPAVAGEGYTVAHSPMHADSLIQNRDMSWSNAWHNAYYHINHEIQQFTAMNASTY</sequence>
<feature type="compositionally biased region" description="Basic and acidic residues" evidence="7">
    <location>
        <begin position="718"/>
        <end position="736"/>
    </location>
</feature>
<dbReference type="RefSeq" id="XP_031557944.1">
    <property type="nucleotide sequence ID" value="XM_031702084.1"/>
</dbReference>
<feature type="domain" description="Helicase ATP-binding" evidence="8">
    <location>
        <begin position="56"/>
        <end position="226"/>
    </location>
</feature>
<protein>
    <recommendedName>
        <fullName evidence="1">RNA helicase</fullName>
        <ecNumber evidence="1">3.6.4.13</ecNumber>
    </recommendedName>
</protein>
<proteinExistence type="predicted"/>
<evidence type="ECO:0000259" key="10">
    <source>
        <dbReference type="PROSITE" id="PS51195"/>
    </source>
</evidence>
<dbReference type="PROSITE" id="PS51194">
    <property type="entry name" value="HELICASE_CTER"/>
    <property type="match status" value="1"/>
</dbReference>
<evidence type="ECO:0000256" key="6">
    <source>
        <dbReference type="PROSITE-ProRule" id="PRU00552"/>
    </source>
</evidence>
<dbReference type="GO" id="GO:0003676">
    <property type="term" value="F:nucleic acid binding"/>
    <property type="evidence" value="ECO:0007669"/>
    <property type="project" value="InterPro"/>
</dbReference>
<dbReference type="Pfam" id="PF00271">
    <property type="entry name" value="Helicase_C"/>
    <property type="match status" value="1"/>
</dbReference>
<evidence type="ECO:0000256" key="4">
    <source>
        <dbReference type="ARBA" id="ARBA00022806"/>
    </source>
</evidence>
<dbReference type="CDD" id="cd17943">
    <property type="entry name" value="DEADc_DDX20"/>
    <property type="match status" value="1"/>
</dbReference>
<evidence type="ECO:0000313" key="11">
    <source>
        <dbReference type="Proteomes" id="UP000515163"/>
    </source>
</evidence>